<reference evidence="1 2" key="1">
    <citation type="submission" date="2020-02" db="EMBL/GenBank/DDBJ databases">
        <title>Genome sequence of strain CCNWXJ40-4.</title>
        <authorList>
            <person name="Gao J."/>
            <person name="Sun J."/>
        </authorList>
    </citation>
    <scope>NUCLEOTIDE SEQUENCE [LARGE SCALE GENOMIC DNA]</scope>
    <source>
        <strain evidence="1 2">CCNWXJ 40-4</strain>
    </source>
</reference>
<dbReference type="EMBL" id="JAAKZF010000013">
    <property type="protein sequence ID" value="NGO51971.1"/>
    <property type="molecule type" value="Genomic_DNA"/>
</dbReference>
<proteinExistence type="predicted"/>
<protein>
    <submittedName>
        <fullName evidence="1">Uncharacterized protein</fullName>
    </submittedName>
</protein>
<keyword evidence="2" id="KW-1185">Reference proteome</keyword>
<evidence type="ECO:0000313" key="2">
    <source>
        <dbReference type="Proteomes" id="UP001642900"/>
    </source>
</evidence>
<organism evidence="1 2">
    <name type="scientific">Allomesorhizobium camelthorni</name>
    <dbReference type="NCBI Taxonomy" id="475069"/>
    <lineage>
        <taxon>Bacteria</taxon>
        <taxon>Pseudomonadati</taxon>
        <taxon>Pseudomonadota</taxon>
        <taxon>Alphaproteobacteria</taxon>
        <taxon>Hyphomicrobiales</taxon>
        <taxon>Phyllobacteriaceae</taxon>
        <taxon>Allomesorhizobium</taxon>
    </lineage>
</organism>
<accession>A0A6G4WB33</accession>
<gene>
    <name evidence="1" type="ORF">G6N73_12395</name>
</gene>
<dbReference type="AlphaFoldDB" id="A0A6G4WB33"/>
<name>A0A6G4WB33_9HYPH</name>
<evidence type="ECO:0000313" key="1">
    <source>
        <dbReference type="EMBL" id="NGO51971.1"/>
    </source>
</evidence>
<comment type="caution">
    <text evidence="1">The sequence shown here is derived from an EMBL/GenBank/DDBJ whole genome shotgun (WGS) entry which is preliminary data.</text>
</comment>
<sequence>MIGIEILSASKVLAPGDWQKARADCSRLAFYQGGSNQSSSVRSKSSFWPSDLRLTRAANSLYEISANA</sequence>
<dbReference type="Proteomes" id="UP001642900">
    <property type="component" value="Unassembled WGS sequence"/>
</dbReference>